<keyword evidence="2" id="KW-1185">Reference proteome</keyword>
<name>A0ABW5TV45_9SPHI</name>
<dbReference type="EMBL" id="JBHULV010000028">
    <property type="protein sequence ID" value="MFD2731991.1"/>
    <property type="molecule type" value="Genomic_DNA"/>
</dbReference>
<reference evidence="2" key="1">
    <citation type="journal article" date="2019" name="Int. J. Syst. Evol. Microbiol.">
        <title>The Global Catalogue of Microorganisms (GCM) 10K type strain sequencing project: providing services to taxonomists for standard genome sequencing and annotation.</title>
        <authorList>
            <consortium name="The Broad Institute Genomics Platform"/>
            <consortium name="The Broad Institute Genome Sequencing Center for Infectious Disease"/>
            <person name="Wu L."/>
            <person name="Ma J."/>
        </authorList>
    </citation>
    <scope>NUCLEOTIDE SEQUENCE [LARGE SCALE GENOMIC DNA]</scope>
    <source>
        <strain evidence="2">KCTC 42456</strain>
    </source>
</reference>
<protein>
    <submittedName>
        <fullName evidence="1">Uncharacterized protein</fullName>
    </submittedName>
</protein>
<evidence type="ECO:0000313" key="1">
    <source>
        <dbReference type="EMBL" id="MFD2731991.1"/>
    </source>
</evidence>
<comment type="caution">
    <text evidence="1">The sequence shown here is derived from an EMBL/GenBank/DDBJ whole genome shotgun (WGS) entry which is preliminary data.</text>
</comment>
<evidence type="ECO:0000313" key="2">
    <source>
        <dbReference type="Proteomes" id="UP001597546"/>
    </source>
</evidence>
<proteinExistence type="predicted"/>
<dbReference type="Proteomes" id="UP001597546">
    <property type="component" value="Unassembled WGS sequence"/>
</dbReference>
<accession>A0ABW5TV45</accession>
<gene>
    <name evidence="1" type="ORF">ACFSSE_09760</name>
</gene>
<organism evidence="1 2">
    <name type="scientific">Pedobacter alpinus</name>
    <dbReference type="NCBI Taxonomy" id="1590643"/>
    <lineage>
        <taxon>Bacteria</taxon>
        <taxon>Pseudomonadati</taxon>
        <taxon>Bacteroidota</taxon>
        <taxon>Sphingobacteriia</taxon>
        <taxon>Sphingobacteriales</taxon>
        <taxon>Sphingobacteriaceae</taxon>
        <taxon>Pedobacter</taxon>
    </lineage>
</organism>
<sequence length="52" mass="5582">MVIGVEYIHVIEGLSHGSHGQKDIALVPQLLLVEATIAPLFPLGDDIVTVFD</sequence>
<dbReference type="RefSeq" id="WP_379043835.1">
    <property type="nucleotide sequence ID" value="NZ_JBHSKW010000032.1"/>
</dbReference>